<organism evidence="1 2">
    <name type="scientific">Datura stramonium</name>
    <name type="common">Jimsonweed</name>
    <name type="synonym">Common thornapple</name>
    <dbReference type="NCBI Taxonomy" id="4076"/>
    <lineage>
        <taxon>Eukaryota</taxon>
        <taxon>Viridiplantae</taxon>
        <taxon>Streptophyta</taxon>
        <taxon>Embryophyta</taxon>
        <taxon>Tracheophyta</taxon>
        <taxon>Spermatophyta</taxon>
        <taxon>Magnoliopsida</taxon>
        <taxon>eudicotyledons</taxon>
        <taxon>Gunneridae</taxon>
        <taxon>Pentapetalae</taxon>
        <taxon>asterids</taxon>
        <taxon>lamiids</taxon>
        <taxon>Solanales</taxon>
        <taxon>Solanaceae</taxon>
        <taxon>Solanoideae</taxon>
        <taxon>Datureae</taxon>
        <taxon>Datura</taxon>
    </lineage>
</organism>
<keyword evidence="2" id="KW-1185">Reference proteome</keyword>
<accession>A0ABS8VDC4</accession>
<gene>
    <name evidence="1" type="ORF">HAX54_033943</name>
</gene>
<comment type="caution">
    <text evidence="1">The sequence shown here is derived from an EMBL/GenBank/DDBJ whole genome shotgun (WGS) entry which is preliminary data.</text>
</comment>
<feature type="non-terminal residue" evidence="1">
    <location>
        <position position="1"/>
    </location>
</feature>
<dbReference type="EMBL" id="JACEIK010004367">
    <property type="protein sequence ID" value="MCD9645206.1"/>
    <property type="molecule type" value="Genomic_DNA"/>
</dbReference>
<evidence type="ECO:0000313" key="1">
    <source>
        <dbReference type="EMBL" id="MCD9645206.1"/>
    </source>
</evidence>
<proteinExistence type="predicted"/>
<sequence>ACARHITDGMIQREDLESKDWFKSMRTSGELTVKIVAVYKWYGVDELIVENYKRDHCYSHTATAMRPNSVSRLS</sequence>
<evidence type="ECO:0000313" key="2">
    <source>
        <dbReference type="Proteomes" id="UP000823775"/>
    </source>
</evidence>
<dbReference type="Proteomes" id="UP000823775">
    <property type="component" value="Unassembled WGS sequence"/>
</dbReference>
<protein>
    <submittedName>
        <fullName evidence="1">Uncharacterized protein</fullName>
    </submittedName>
</protein>
<name>A0ABS8VDC4_DATST</name>
<reference evidence="1 2" key="1">
    <citation type="journal article" date="2021" name="BMC Genomics">
        <title>Datura genome reveals duplications of psychoactive alkaloid biosynthetic genes and high mutation rate following tissue culture.</title>
        <authorList>
            <person name="Rajewski A."/>
            <person name="Carter-House D."/>
            <person name="Stajich J."/>
            <person name="Litt A."/>
        </authorList>
    </citation>
    <scope>NUCLEOTIDE SEQUENCE [LARGE SCALE GENOMIC DNA]</scope>
    <source>
        <strain evidence="1">AR-01</strain>
    </source>
</reference>